<evidence type="ECO:0008006" key="5">
    <source>
        <dbReference type="Google" id="ProtNLM"/>
    </source>
</evidence>
<dbReference type="EMBL" id="JACYTR010000009">
    <property type="protein sequence ID" value="MBD8525504.1"/>
    <property type="molecule type" value="Genomic_DNA"/>
</dbReference>
<protein>
    <recommendedName>
        <fullName evidence="5">PE-PGRS family protein</fullName>
    </recommendedName>
</protein>
<feature type="region of interest" description="Disordered" evidence="1">
    <location>
        <begin position="231"/>
        <end position="253"/>
    </location>
</feature>
<dbReference type="Proteomes" id="UP000613768">
    <property type="component" value="Unassembled WGS sequence"/>
</dbReference>
<feature type="chain" id="PRO_5044002944" description="PE-PGRS family protein" evidence="2">
    <location>
        <begin position="22"/>
        <end position="469"/>
    </location>
</feature>
<feature type="compositionally biased region" description="Gly residues" evidence="1">
    <location>
        <begin position="100"/>
        <end position="124"/>
    </location>
</feature>
<reference evidence="3 4" key="1">
    <citation type="submission" date="2020-09" db="EMBL/GenBank/DDBJ databases">
        <title>Pseudoxanthomonas sp. CAU 1598 isolated from sand of Yaerae Beach.</title>
        <authorList>
            <person name="Kim W."/>
        </authorList>
    </citation>
    <scope>NUCLEOTIDE SEQUENCE [LARGE SCALE GENOMIC DNA]</scope>
    <source>
        <strain evidence="3 4">CAU 1598</strain>
    </source>
</reference>
<organism evidence="3 4">
    <name type="scientific">Pseudomarimonas arenosa</name>
    <dbReference type="NCBI Taxonomy" id="2774145"/>
    <lineage>
        <taxon>Bacteria</taxon>
        <taxon>Pseudomonadati</taxon>
        <taxon>Pseudomonadota</taxon>
        <taxon>Gammaproteobacteria</taxon>
        <taxon>Lysobacterales</taxon>
        <taxon>Lysobacteraceae</taxon>
        <taxon>Pseudomarimonas</taxon>
    </lineage>
</organism>
<evidence type="ECO:0000313" key="4">
    <source>
        <dbReference type="Proteomes" id="UP000613768"/>
    </source>
</evidence>
<accession>A0AAW3ZJW1</accession>
<evidence type="ECO:0000313" key="3">
    <source>
        <dbReference type="EMBL" id="MBD8525504.1"/>
    </source>
</evidence>
<dbReference type="AlphaFoldDB" id="A0AAW3ZJW1"/>
<sequence length="469" mass="45265">MIACRSLCLVFAAAFALPAAAFDSGSTGANGALNPNVDTEVELPADGVLHYSSINIPSGVTVRFRRNALNTPVTLLVSGDATIAGVLDVNGQDAADANGAGNGNVGDDGLPGLGGPGGFPGGAGAAANANSTARVAQSGLGPGGGRPSSRPTEPYRNGTGGSFGTVGEVYGGATGPTYGNVDLLPLVGGSGGSGGNSWTGQGGSGGGGGGGALLLAVSGTLNVTGTIRANGGRGGDIGNTHNTGPQPGGGGSGGGIRLIASTFTGNGAITATGGREGRFSNHNPNSAGGLGRIRIEAEVLSRTAGTNPAYTQSTPGPVVIAGVPSLRIASVAGIAAPAAPTGGADIVLPEDALDPLEVIIETTNVPLGNTVSIIVTPPSGNPQTVISNAIQGSEASGSARANVSFGDGLSVLLATLSYSVSGPQGKALARYTEGEPVVQVALEAGLGGLPRTVLVTESGRRVELPAGIM</sequence>
<dbReference type="RefSeq" id="WP_192028840.1">
    <property type="nucleotide sequence ID" value="NZ_JACYTR010000009.1"/>
</dbReference>
<comment type="caution">
    <text evidence="3">The sequence shown here is derived from an EMBL/GenBank/DDBJ whole genome shotgun (WGS) entry which is preliminary data.</text>
</comment>
<name>A0AAW3ZJW1_9GAMM</name>
<feature type="signal peptide" evidence="2">
    <location>
        <begin position="1"/>
        <end position="21"/>
    </location>
</feature>
<keyword evidence="4" id="KW-1185">Reference proteome</keyword>
<keyword evidence="2" id="KW-0732">Signal</keyword>
<evidence type="ECO:0000256" key="2">
    <source>
        <dbReference type="SAM" id="SignalP"/>
    </source>
</evidence>
<proteinExistence type="predicted"/>
<feature type="region of interest" description="Disordered" evidence="1">
    <location>
        <begin position="98"/>
        <end position="163"/>
    </location>
</feature>
<gene>
    <name evidence="3" type="ORF">IFO71_07080</name>
</gene>
<evidence type="ECO:0000256" key="1">
    <source>
        <dbReference type="SAM" id="MobiDB-lite"/>
    </source>
</evidence>